<evidence type="ECO:0000256" key="10">
    <source>
        <dbReference type="SAM" id="Phobius"/>
    </source>
</evidence>
<feature type="transmembrane region" description="Helical" evidence="10">
    <location>
        <begin position="236"/>
        <end position="256"/>
    </location>
</feature>
<evidence type="ECO:0000313" key="12">
    <source>
        <dbReference type="Proteomes" id="UP000076660"/>
    </source>
</evidence>
<keyword evidence="8 10" id="KW-1133">Transmembrane helix</keyword>
<dbReference type="GO" id="GO:0004376">
    <property type="term" value="F:GPI mannosyltransferase activity"/>
    <property type="evidence" value="ECO:0007669"/>
    <property type="project" value="InterPro"/>
</dbReference>
<dbReference type="Proteomes" id="UP000076660">
    <property type="component" value="Unassembled WGS sequence"/>
</dbReference>
<evidence type="ECO:0000256" key="3">
    <source>
        <dbReference type="ARBA" id="ARBA00022502"/>
    </source>
</evidence>
<comment type="caution">
    <text evidence="11">The sequence shown here is derived from an EMBL/GenBank/DDBJ whole genome shotgun (WGS) entry which is preliminary data.</text>
</comment>
<comment type="pathway">
    <text evidence="2">Glycolipid biosynthesis; glycosylphosphatidylinositol-anchor biosynthesis.</text>
</comment>
<evidence type="ECO:0000256" key="4">
    <source>
        <dbReference type="ARBA" id="ARBA00022676"/>
    </source>
</evidence>
<evidence type="ECO:0000256" key="8">
    <source>
        <dbReference type="ARBA" id="ARBA00022989"/>
    </source>
</evidence>
<keyword evidence="7" id="KW-0256">Endoplasmic reticulum</keyword>
<dbReference type="PANTHER" id="PTHR12468">
    <property type="entry name" value="GPI MANNOSYLTRANSFERASE 2"/>
    <property type="match status" value="1"/>
</dbReference>
<evidence type="ECO:0000256" key="1">
    <source>
        <dbReference type="ARBA" id="ARBA00004477"/>
    </source>
</evidence>
<evidence type="ECO:0008006" key="13">
    <source>
        <dbReference type="Google" id="ProtNLM"/>
    </source>
</evidence>
<keyword evidence="6 10" id="KW-0812">Transmembrane</keyword>
<name>A0A1W2LI74_9PSEU</name>
<evidence type="ECO:0000256" key="6">
    <source>
        <dbReference type="ARBA" id="ARBA00022692"/>
    </source>
</evidence>
<keyword evidence="5" id="KW-0808">Transferase</keyword>
<dbReference type="UniPathway" id="UPA00196"/>
<keyword evidence="4" id="KW-0328">Glycosyltransferase</keyword>
<feature type="transmembrane region" description="Helical" evidence="10">
    <location>
        <begin position="195"/>
        <end position="224"/>
    </location>
</feature>
<sequence length="397" mass="42366">MVSAPFVDSSRIWRPAATSARSALAAWAAARTPYLRAVAAYLAVRVLGVAMLAVMAAPRDLPLLERLSAWDGWWYLQIAENNYTGVPEPLDAAGELYPHAPMGFFPLYPGAMRVLGELGVPLLAAGLIVATVAGVVAACGLQRIGERVGGQRVGLVLVVLWAGAPMSITQSMVYTESLFVALAAWSLVGVLERRFGMAAVCCMFAGLTRSTAAVLVAVVVVAAALAAVRGRDRWRLLGWAAIAPLGLAGYWSFVAVRTGSLTGWQDIELRGWGVRWDWGREAAEYAVRLLTREGSRFETLVLFVTVAAVVLGAVMIARRLPWPLVAYGIGVAVLAIGTAGFPQMRGRFLLPAFVLLLPIAVGLAKRRPSTAVAVAGAFVLFGCWYSAYSLTAWKHGI</sequence>
<dbReference type="GO" id="GO:0000009">
    <property type="term" value="F:alpha-1,6-mannosyltransferase activity"/>
    <property type="evidence" value="ECO:0007669"/>
    <property type="project" value="InterPro"/>
</dbReference>
<feature type="transmembrane region" description="Helical" evidence="10">
    <location>
        <begin position="299"/>
        <end position="317"/>
    </location>
</feature>
<proteinExistence type="predicted"/>
<evidence type="ECO:0000256" key="2">
    <source>
        <dbReference type="ARBA" id="ARBA00004687"/>
    </source>
</evidence>
<feature type="transmembrane region" description="Helical" evidence="10">
    <location>
        <begin position="118"/>
        <end position="141"/>
    </location>
</feature>
<protein>
    <recommendedName>
        <fullName evidence="13">Integral membrane protein</fullName>
    </recommendedName>
</protein>
<keyword evidence="9 10" id="KW-0472">Membrane</keyword>
<dbReference type="AlphaFoldDB" id="A0A1W2LI74"/>
<feature type="transmembrane region" description="Helical" evidence="10">
    <location>
        <begin position="324"/>
        <end position="342"/>
    </location>
</feature>
<dbReference type="PANTHER" id="PTHR12468:SF2">
    <property type="entry name" value="GPI MANNOSYLTRANSFERASE 2"/>
    <property type="match status" value="1"/>
</dbReference>
<accession>A0A1W2LI74</accession>
<feature type="transmembrane region" description="Helical" evidence="10">
    <location>
        <begin position="153"/>
        <end position="175"/>
    </location>
</feature>
<comment type="subcellular location">
    <subcellularLocation>
        <location evidence="1">Endoplasmic reticulum membrane</location>
        <topology evidence="1">Multi-pass membrane protein</topology>
    </subcellularLocation>
</comment>
<reference evidence="11 12" key="1">
    <citation type="submission" date="2016-12" db="EMBL/GenBank/DDBJ databases">
        <title>Amycolatopsis keratiniphila subsp. keratiniphila genome sequencing and assembly.</title>
        <authorList>
            <person name="Mayilraj S."/>
            <person name="Kaur N."/>
        </authorList>
    </citation>
    <scope>NUCLEOTIDE SEQUENCE [LARGE SCALE GENOMIC DNA]</scope>
    <source>
        <strain evidence="11 12">DSM 44409</strain>
    </source>
</reference>
<evidence type="ECO:0000256" key="9">
    <source>
        <dbReference type="ARBA" id="ARBA00023136"/>
    </source>
</evidence>
<dbReference type="EMBL" id="LQMT02000042">
    <property type="protein sequence ID" value="ONF62312.1"/>
    <property type="molecule type" value="Genomic_DNA"/>
</dbReference>
<feature type="transmembrane region" description="Helical" evidence="10">
    <location>
        <begin position="348"/>
        <end position="364"/>
    </location>
</feature>
<gene>
    <name evidence="11" type="ORF">AVR91_0238780</name>
</gene>
<organism evidence="11 12">
    <name type="scientific">Amycolatopsis keratiniphila subsp. keratiniphila</name>
    <dbReference type="NCBI Taxonomy" id="227715"/>
    <lineage>
        <taxon>Bacteria</taxon>
        <taxon>Bacillati</taxon>
        <taxon>Actinomycetota</taxon>
        <taxon>Actinomycetes</taxon>
        <taxon>Pseudonocardiales</taxon>
        <taxon>Pseudonocardiaceae</taxon>
        <taxon>Amycolatopsis</taxon>
        <taxon>Amycolatopsis japonica group</taxon>
    </lineage>
</organism>
<dbReference type="InterPro" id="IPR007315">
    <property type="entry name" value="PIG-V/Gpi18"/>
</dbReference>
<evidence type="ECO:0000256" key="5">
    <source>
        <dbReference type="ARBA" id="ARBA00022679"/>
    </source>
</evidence>
<evidence type="ECO:0000313" key="11">
    <source>
        <dbReference type="EMBL" id="ONF62312.1"/>
    </source>
</evidence>
<feature type="transmembrane region" description="Helical" evidence="10">
    <location>
        <begin position="37"/>
        <end position="57"/>
    </location>
</feature>
<evidence type="ECO:0000256" key="7">
    <source>
        <dbReference type="ARBA" id="ARBA00022824"/>
    </source>
</evidence>
<dbReference type="GO" id="GO:0006506">
    <property type="term" value="P:GPI anchor biosynthetic process"/>
    <property type="evidence" value="ECO:0007669"/>
    <property type="project" value="UniProtKB-UniPathway"/>
</dbReference>
<keyword evidence="3" id="KW-0337">GPI-anchor biosynthesis</keyword>
<feature type="transmembrane region" description="Helical" evidence="10">
    <location>
        <begin position="371"/>
        <end position="388"/>
    </location>
</feature>
<dbReference type="GO" id="GO:0016020">
    <property type="term" value="C:membrane"/>
    <property type="evidence" value="ECO:0007669"/>
    <property type="project" value="GOC"/>
</dbReference>